<protein>
    <recommendedName>
        <fullName evidence="4">Lipoprotein</fullName>
    </recommendedName>
</protein>
<dbReference type="Proteomes" id="UP000019260">
    <property type="component" value="Chromosome"/>
</dbReference>
<accession>W0GQF1</accession>
<proteinExistence type="predicted"/>
<dbReference type="RefSeq" id="WP_025317675.1">
    <property type="nucleotide sequence ID" value="NZ_CP002082.1"/>
</dbReference>
<evidence type="ECO:0008006" key="4">
    <source>
        <dbReference type="Google" id="ProtNLM"/>
    </source>
</evidence>
<keyword evidence="1" id="KW-0732">Signal</keyword>
<dbReference type="KEGG" id="smia:P344_05555"/>
<evidence type="ECO:0000256" key="1">
    <source>
        <dbReference type="SAM" id="SignalP"/>
    </source>
</evidence>
<feature type="signal peptide" evidence="1">
    <location>
        <begin position="1"/>
        <end position="20"/>
    </location>
</feature>
<reference evidence="2 3" key="1">
    <citation type="submission" date="2013-09" db="EMBL/GenBank/DDBJ databases">
        <title>Complete genome sequence of Spiroplasma mirum suckling mouse cataract agent.</title>
        <authorList>
            <person name="Landry C.A."/>
            <person name="Bastian F.O."/>
            <person name="Thune R.L."/>
        </authorList>
    </citation>
    <scope>NUCLEOTIDE SEQUENCE [LARGE SCALE GENOMIC DNA]</scope>
    <source>
        <strain evidence="2 3">SMCA</strain>
    </source>
</reference>
<dbReference type="PATRIC" id="fig|838561.3.peg.1070"/>
<dbReference type="KEGG" id="smir:SMM_0936"/>
<name>W0GQF1_9MOLU</name>
<dbReference type="HOGENOM" id="CLU_924099_0_0_14"/>
<evidence type="ECO:0000313" key="3">
    <source>
        <dbReference type="Proteomes" id="UP000019260"/>
    </source>
</evidence>
<keyword evidence="3" id="KW-1185">Reference proteome</keyword>
<organism evidence="2 3">
    <name type="scientific">Spiroplasma mirum ATCC 29335</name>
    <dbReference type="NCBI Taxonomy" id="838561"/>
    <lineage>
        <taxon>Bacteria</taxon>
        <taxon>Bacillati</taxon>
        <taxon>Mycoplasmatota</taxon>
        <taxon>Mollicutes</taxon>
        <taxon>Entomoplasmatales</taxon>
        <taxon>Spiroplasmataceae</taxon>
        <taxon>Spiroplasma</taxon>
    </lineage>
</organism>
<dbReference type="AlphaFoldDB" id="W0GQF1"/>
<dbReference type="STRING" id="838561.P344_05555"/>
<dbReference type="EMBL" id="CP006720">
    <property type="protein sequence ID" value="AHI58430.1"/>
    <property type="molecule type" value="Genomic_DNA"/>
</dbReference>
<dbReference type="OrthoDB" id="388396at2"/>
<feature type="chain" id="PRO_5009977255" description="Lipoprotein" evidence="1">
    <location>
        <begin position="21"/>
        <end position="292"/>
    </location>
</feature>
<gene>
    <name evidence="2" type="ORF">P344_05555</name>
</gene>
<evidence type="ECO:0000313" key="2">
    <source>
        <dbReference type="EMBL" id="AHI58430.1"/>
    </source>
</evidence>
<sequence>MKKILAVITAILLAATPSYYLVSCRHGAQTYLPSEDNSLTPDINQFLAGYHLEEIAEGNYLAHHTKGDDSIFSMFNGTNEFHTLSPTINLQYDNSSKVDSFDINSNVLFKIYLAPTKDKLPSWQTIANFIQLFPMLKNSTNYTYSSGQVALQQINLSGQPSTITLYYTTINLNSDDFWNWEINKDLGNYFVNILETQKYLKIKQNSSNDDVLKTWLADVYNNPGALEPVYLSNIKAIKNIDDFFQYLIRGKLTLTFSNLFTSIPNYSDVMEAVFTNKIGEFKWTLRAKYLIA</sequence>